<sequence length="39" mass="4423">MKKRIGDPDRDLSTLNYAKGLSNAKLEQLEEFLAALKNM</sequence>
<dbReference type="AlphaFoldDB" id="A0A2P2Q8U8"/>
<protein>
    <submittedName>
        <fullName evidence="1">Uncharacterized protein</fullName>
    </submittedName>
</protein>
<proteinExistence type="predicted"/>
<evidence type="ECO:0000313" key="1">
    <source>
        <dbReference type="EMBL" id="MBX63374.1"/>
    </source>
</evidence>
<organism evidence="1">
    <name type="scientific">Rhizophora mucronata</name>
    <name type="common">Asiatic mangrove</name>
    <dbReference type="NCBI Taxonomy" id="61149"/>
    <lineage>
        <taxon>Eukaryota</taxon>
        <taxon>Viridiplantae</taxon>
        <taxon>Streptophyta</taxon>
        <taxon>Embryophyta</taxon>
        <taxon>Tracheophyta</taxon>
        <taxon>Spermatophyta</taxon>
        <taxon>Magnoliopsida</taxon>
        <taxon>eudicotyledons</taxon>
        <taxon>Gunneridae</taxon>
        <taxon>Pentapetalae</taxon>
        <taxon>rosids</taxon>
        <taxon>fabids</taxon>
        <taxon>Malpighiales</taxon>
        <taxon>Rhizophoraceae</taxon>
        <taxon>Rhizophora</taxon>
    </lineage>
</organism>
<accession>A0A2P2Q8U8</accession>
<reference evidence="1" key="1">
    <citation type="submission" date="2018-02" db="EMBL/GenBank/DDBJ databases">
        <title>Rhizophora mucronata_Transcriptome.</title>
        <authorList>
            <person name="Meera S.P."/>
            <person name="Sreeshan A."/>
            <person name="Augustine A."/>
        </authorList>
    </citation>
    <scope>NUCLEOTIDE SEQUENCE</scope>
    <source>
        <tissue evidence="1">Leaf</tissue>
    </source>
</reference>
<name>A0A2P2Q8U8_RHIMU</name>
<dbReference type="EMBL" id="GGEC01082890">
    <property type="protein sequence ID" value="MBX63374.1"/>
    <property type="molecule type" value="Transcribed_RNA"/>
</dbReference>